<comment type="caution">
    <text evidence="10">The sequence shown here is derived from an EMBL/GenBank/DDBJ whole genome shotgun (WGS) entry which is preliminary data.</text>
</comment>
<dbReference type="Pfam" id="PF01239">
    <property type="entry name" value="PPTA"/>
    <property type="match status" value="5"/>
</dbReference>
<proteinExistence type="inferred from homology"/>
<organism evidence="10 11">
    <name type="scientific">Hermanssonia centrifuga</name>
    <dbReference type="NCBI Taxonomy" id="98765"/>
    <lineage>
        <taxon>Eukaryota</taxon>
        <taxon>Fungi</taxon>
        <taxon>Dikarya</taxon>
        <taxon>Basidiomycota</taxon>
        <taxon>Agaricomycotina</taxon>
        <taxon>Agaricomycetes</taxon>
        <taxon>Polyporales</taxon>
        <taxon>Meruliaceae</taxon>
        <taxon>Hermanssonia</taxon>
    </lineage>
</organism>
<dbReference type="SUPFAM" id="SSF48439">
    <property type="entry name" value="Protein prenylyltransferase"/>
    <property type="match status" value="1"/>
</dbReference>
<dbReference type="GO" id="GO:0005968">
    <property type="term" value="C:Rab-protein geranylgeranyltransferase complex"/>
    <property type="evidence" value="ECO:0007669"/>
    <property type="project" value="TreeGrafter"/>
</dbReference>
<gene>
    <name evidence="10" type="ORF">PHLCEN_2v13007</name>
</gene>
<dbReference type="PANTHER" id="PTHR11129">
    <property type="entry name" value="PROTEIN FARNESYLTRANSFERASE ALPHA SUBUNIT/RAB GERANYLGERANYL TRANSFERASE ALPHA SUBUNIT"/>
    <property type="match status" value="1"/>
</dbReference>
<keyword evidence="5 9" id="KW-0808">Transferase</keyword>
<evidence type="ECO:0000313" key="10">
    <source>
        <dbReference type="EMBL" id="PSR71161.1"/>
    </source>
</evidence>
<keyword evidence="11" id="KW-1185">Reference proteome</keyword>
<dbReference type="Gene3D" id="1.25.40.120">
    <property type="entry name" value="Protein prenylyltransferase"/>
    <property type="match status" value="1"/>
</dbReference>
<evidence type="ECO:0000256" key="8">
    <source>
        <dbReference type="ARBA" id="ARBA00047658"/>
    </source>
</evidence>
<accession>A0A2R6NFS2</accession>
<dbReference type="FunFam" id="1.25.40.120:FF:000035">
    <property type="entry name" value="Geranylgeranyl transferase type-2 subunit alpha"/>
    <property type="match status" value="1"/>
</dbReference>
<name>A0A2R6NFS2_9APHY</name>
<comment type="similarity">
    <text evidence="1 9">Belongs to the protein prenyltransferase subunit alpha family.</text>
</comment>
<evidence type="ECO:0000313" key="11">
    <source>
        <dbReference type="Proteomes" id="UP000186601"/>
    </source>
</evidence>
<comment type="catalytic activity">
    <reaction evidence="8 9">
        <text>geranylgeranyl diphosphate + L-cysteinyl-[protein] = S-geranylgeranyl-L-cysteinyl-[protein] + diphosphate</text>
        <dbReference type="Rhea" id="RHEA:21240"/>
        <dbReference type="Rhea" id="RHEA-COMP:10131"/>
        <dbReference type="Rhea" id="RHEA-COMP:11537"/>
        <dbReference type="ChEBI" id="CHEBI:29950"/>
        <dbReference type="ChEBI" id="CHEBI:33019"/>
        <dbReference type="ChEBI" id="CHEBI:57533"/>
        <dbReference type="ChEBI" id="CHEBI:86021"/>
        <dbReference type="EC" id="2.5.1.60"/>
    </reaction>
</comment>
<evidence type="ECO:0000256" key="1">
    <source>
        <dbReference type="ARBA" id="ARBA00006734"/>
    </source>
</evidence>
<keyword evidence="6" id="KW-0677">Repeat</keyword>
<evidence type="ECO:0000256" key="9">
    <source>
        <dbReference type="RuleBase" id="RU367120"/>
    </source>
</evidence>
<evidence type="ECO:0000256" key="6">
    <source>
        <dbReference type="ARBA" id="ARBA00022737"/>
    </source>
</evidence>
<dbReference type="Proteomes" id="UP000186601">
    <property type="component" value="Unassembled WGS sequence"/>
</dbReference>
<evidence type="ECO:0000256" key="2">
    <source>
        <dbReference type="ARBA" id="ARBA00012656"/>
    </source>
</evidence>
<protein>
    <recommendedName>
        <fullName evidence="3 9">Geranylgeranyl transferase type-2 subunit alpha</fullName>
        <ecNumber evidence="2 9">2.5.1.60</ecNumber>
    </recommendedName>
    <alternativeName>
        <fullName evidence="7 9">Geranylgeranyl transferase type II subunit alpha</fullName>
    </alternativeName>
</protein>
<dbReference type="AlphaFoldDB" id="A0A2R6NFS2"/>
<evidence type="ECO:0000256" key="3">
    <source>
        <dbReference type="ARBA" id="ARBA00014772"/>
    </source>
</evidence>
<dbReference type="EMBL" id="MLYV02001294">
    <property type="protein sequence ID" value="PSR71161.1"/>
    <property type="molecule type" value="Genomic_DNA"/>
</dbReference>
<evidence type="ECO:0000256" key="4">
    <source>
        <dbReference type="ARBA" id="ARBA00022602"/>
    </source>
</evidence>
<reference evidence="10 11" key="1">
    <citation type="submission" date="2018-02" db="EMBL/GenBank/DDBJ databases">
        <title>Genome sequence of the basidiomycete white-rot fungus Phlebia centrifuga.</title>
        <authorList>
            <person name="Granchi Z."/>
            <person name="Peng M."/>
            <person name="de Vries R.P."/>
            <person name="Hilden K."/>
            <person name="Makela M.R."/>
            <person name="Grigoriev I."/>
            <person name="Riley R."/>
        </authorList>
    </citation>
    <scope>NUCLEOTIDE SEQUENCE [LARGE SCALE GENOMIC DNA]</scope>
    <source>
        <strain evidence="10 11">FBCC195</strain>
    </source>
</reference>
<dbReference type="PANTHER" id="PTHR11129:SF2">
    <property type="entry name" value="GERANYLGERANYL TRANSFERASE TYPE-2 SUBUNIT ALPHA"/>
    <property type="match status" value="1"/>
</dbReference>
<dbReference type="GO" id="GO:0004663">
    <property type="term" value="F:Rab geranylgeranyltransferase activity"/>
    <property type="evidence" value="ECO:0007669"/>
    <property type="project" value="UniProtKB-UniRule"/>
</dbReference>
<dbReference type="PROSITE" id="PS51147">
    <property type="entry name" value="PFTA"/>
    <property type="match status" value="5"/>
</dbReference>
<dbReference type="InterPro" id="IPR002088">
    <property type="entry name" value="Prenyl_trans_a"/>
</dbReference>
<evidence type="ECO:0000256" key="7">
    <source>
        <dbReference type="ARBA" id="ARBA00031267"/>
    </source>
</evidence>
<dbReference type="GO" id="GO:0097354">
    <property type="term" value="P:prenylation"/>
    <property type="evidence" value="ECO:0007669"/>
    <property type="project" value="UniProtKB-UniRule"/>
</dbReference>
<dbReference type="STRING" id="98765.A0A2R6NFS2"/>
<evidence type="ECO:0000256" key="5">
    <source>
        <dbReference type="ARBA" id="ARBA00022679"/>
    </source>
</evidence>
<dbReference type="OrthoDB" id="1658at2759"/>
<keyword evidence="4 9" id="KW-0637">Prenyltransferase</keyword>
<sequence length="303" mass="35997">MLYVQKKNEDLSRGAFDLTTQMLRMNPEFYTVWNYRRHIFIQGIFPNSSPAAINELLSEDLGLTAAFLKQHPKVYWIWNHRRWCLEQVPDGPLDEDKDGWRMANWNKELFLVEKMLDVDPRNFHAWNYRRYVLASIPVRRSQVSELSYTTRKIESNFSNFSAWHQRTKVLASLWQAGELNVAQSREDELDLVKNAMYTDPDDQSVWIYHRWLIGDGDDPLLLQREIASIQELLDEQPDSKWCMESIVYYKTLLLRRHLSTMDTSVQQSLVGECFDLLSKLQYVDSNRKQRYIELSDEIKNTFL</sequence>
<dbReference type="EC" id="2.5.1.60" evidence="2 9"/>
<comment type="function">
    <text evidence="9">Catalyzes the transfer of a geranyl-geranyl moiety from geranyl-geranyl pyrophosphate to cysteines occuring in specific C-terminal amino acid sequences.</text>
</comment>